<proteinExistence type="predicted"/>
<dbReference type="EMBL" id="BDSA01000001">
    <property type="protein sequence ID" value="GBE59642.1"/>
    <property type="molecule type" value="Genomic_DNA"/>
</dbReference>
<accession>A0A2H6K9G1</accession>
<sequence>MLRVALLFGIFTLIGHDVALGAPTGGMRGDAGTEAPKADSGPCGLMQPYTHGANTVPDIKQYLDDMRNMAILLGRMYGYDFRVSDDLIFLKYIGRAYPIDATVRHSNVVNEELNNAISVDASINSLKQTTWWLFFAYYKDTPDGALRSETVAGMKDIWIINKFLQDYITDLSPWITLERYASLKIRLMTTMGCEELNSNETKKLLQALFKSDNSLPDALHFTEQDMRTKLEETISTIENDAAWSIFHIHVLSNLADRLCNNHNSGDYGRFYDPTFSHYEEFRAGISRWHRLYTALHSHNLQMEIATQVMQAVLNWLRMENMNPEVSRIYMMLGETLNAVIPQFIWSDKEMGRFELQINEIQREFQDMIAKKNELDNYPSFDIAVKVHKKYFVDNTFNKDPIFHLLMIHYYSELKSFEEYSRSIAILKFMYARKIRKFPRLPNSDEEMRRLRANRLYDRIEMLSENIDAHMREMHFIMQFSTDRAATYDSSDDAYSQNQKTLEANLHGLRSTYAAMRTLIIDYLVLLCPDESEGSDADYSTVVQSILPDVTDSTLRAFLLADENLAAFIETATKARRALDTVASIPLASSATRDSACYRELDSRNGHMLSQRYDLHFILNRIHIDENDKRTLEFLYQSLAGEIGSKDHKNTNKAFKLFLDNRVVVQRALQLDIAMPRIRELTDQFVDVANTFRPGIHDIAAGVERCEAISAEAEFTERMADMYPDNTS</sequence>
<dbReference type="Proteomes" id="UP000236319">
    <property type="component" value="Unassembled WGS sequence"/>
</dbReference>
<evidence type="ECO:0000313" key="3">
    <source>
        <dbReference type="Proteomes" id="UP000236319"/>
    </source>
</evidence>
<evidence type="ECO:0000313" key="2">
    <source>
        <dbReference type="EMBL" id="GBE59642.1"/>
    </source>
</evidence>
<protein>
    <submittedName>
        <fullName evidence="2">Acyl-phosphate:glycerol-3-phosphate O-acyltransferase, putative</fullName>
    </submittedName>
</protein>
<gene>
    <name evidence="2" type="ORF">BOVATA_011350</name>
</gene>
<dbReference type="GO" id="GO:0016746">
    <property type="term" value="F:acyltransferase activity"/>
    <property type="evidence" value="ECO:0007669"/>
    <property type="project" value="UniProtKB-KW"/>
</dbReference>
<keyword evidence="2" id="KW-0808">Transferase</keyword>
<dbReference type="VEuPathDB" id="PiroplasmaDB:BOVATA_011350"/>
<reference evidence="2 3" key="1">
    <citation type="journal article" date="2017" name="BMC Genomics">
        <title>Whole-genome assembly of Babesia ovata and comparative genomics between closely related pathogens.</title>
        <authorList>
            <person name="Yamagishi J."/>
            <person name="Asada M."/>
            <person name="Hakimi H."/>
            <person name="Tanaka T.Q."/>
            <person name="Sugimoto C."/>
            <person name="Kawazu S."/>
        </authorList>
    </citation>
    <scope>NUCLEOTIDE SEQUENCE [LARGE SCALE GENOMIC DNA]</scope>
    <source>
        <strain evidence="2 3">Miyake</strain>
    </source>
</reference>
<comment type="caution">
    <text evidence="2">The sequence shown here is derived from an EMBL/GenBank/DDBJ whole genome shotgun (WGS) entry which is preliminary data.</text>
</comment>
<feature type="chain" id="PRO_5014113621" evidence="1">
    <location>
        <begin position="22"/>
        <end position="727"/>
    </location>
</feature>
<feature type="signal peptide" evidence="1">
    <location>
        <begin position="1"/>
        <end position="21"/>
    </location>
</feature>
<dbReference type="RefSeq" id="XP_028865885.1">
    <property type="nucleotide sequence ID" value="XM_029010052.1"/>
</dbReference>
<keyword evidence="2" id="KW-0012">Acyltransferase</keyword>
<dbReference type="AlphaFoldDB" id="A0A2H6K9G1"/>
<keyword evidence="1" id="KW-0732">Signal</keyword>
<name>A0A2H6K9G1_9APIC</name>
<evidence type="ECO:0000256" key="1">
    <source>
        <dbReference type="SAM" id="SignalP"/>
    </source>
</evidence>
<organism evidence="2 3">
    <name type="scientific">Babesia ovata</name>
    <dbReference type="NCBI Taxonomy" id="189622"/>
    <lineage>
        <taxon>Eukaryota</taxon>
        <taxon>Sar</taxon>
        <taxon>Alveolata</taxon>
        <taxon>Apicomplexa</taxon>
        <taxon>Aconoidasida</taxon>
        <taxon>Piroplasmida</taxon>
        <taxon>Babesiidae</taxon>
        <taxon>Babesia</taxon>
    </lineage>
</organism>
<keyword evidence="3" id="KW-1185">Reference proteome</keyword>
<dbReference type="GeneID" id="39873412"/>
<dbReference type="OrthoDB" id="10427521at2759"/>